<organism evidence="7 8">
    <name type="scientific">Naumannella cuiyingiana</name>
    <dbReference type="NCBI Taxonomy" id="1347891"/>
    <lineage>
        <taxon>Bacteria</taxon>
        <taxon>Bacillati</taxon>
        <taxon>Actinomycetota</taxon>
        <taxon>Actinomycetes</taxon>
        <taxon>Propionibacteriales</taxon>
        <taxon>Propionibacteriaceae</taxon>
        <taxon>Naumannella</taxon>
    </lineage>
</organism>
<gene>
    <name evidence="7" type="ORF">GGQ54_000014</name>
</gene>
<evidence type="ECO:0000313" key="7">
    <source>
        <dbReference type="EMBL" id="NYI69454.1"/>
    </source>
</evidence>
<dbReference type="CDD" id="cd01173">
    <property type="entry name" value="pyridoxal_pyridoxamine_kinase"/>
    <property type="match status" value="1"/>
</dbReference>
<evidence type="ECO:0000259" key="6">
    <source>
        <dbReference type="Pfam" id="PF08543"/>
    </source>
</evidence>
<dbReference type="NCBIfam" id="NF004398">
    <property type="entry name" value="PRK05756.1"/>
    <property type="match status" value="1"/>
</dbReference>
<keyword evidence="5" id="KW-0067">ATP-binding</keyword>
<protein>
    <recommendedName>
        <fullName evidence="1">pyridoxal kinase</fullName>
        <ecNumber evidence="1">2.7.1.35</ecNumber>
    </recommendedName>
</protein>
<dbReference type="GO" id="GO:0005524">
    <property type="term" value="F:ATP binding"/>
    <property type="evidence" value="ECO:0007669"/>
    <property type="project" value="UniProtKB-KW"/>
</dbReference>
<dbReference type="EMBL" id="JACBZS010000001">
    <property type="protein sequence ID" value="NYI69454.1"/>
    <property type="molecule type" value="Genomic_DNA"/>
</dbReference>
<dbReference type="PANTHER" id="PTHR10534">
    <property type="entry name" value="PYRIDOXAL KINASE"/>
    <property type="match status" value="1"/>
</dbReference>
<dbReference type="NCBIfam" id="TIGR00687">
    <property type="entry name" value="pyridox_kin"/>
    <property type="match status" value="1"/>
</dbReference>
<dbReference type="InterPro" id="IPR029056">
    <property type="entry name" value="Ribokinase-like"/>
</dbReference>
<name>A0A7Z0IJE6_9ACTN</name>
<dbReference type="InterPro" id="IPR004625">
    <property type="entry name" value="PyrdxlKinase"/>
</dbReference>
<evidence type="ECO:0000256" key="5">
    <source>
        <dbReference type="ARBA" id="ARBA00022840"/>
    </source>
</evidence>
<reference evidence="7 8" key="1">
    <citation type="submission" date="2020-07" db="EMBL/GenBank/DDBJ databases">
        <title>Sequencing the genomes of 1000 actinobacteria strains.</title>
        <authorList>
            <person name="Klenk H.-P."/>
        </authorList>
    </citation>
    <scope>NUCLEOTIDE SEQUENCE [LARGE SCALE GENOMIC DNA]</scope>
    <source>
        <strain evidence="7 8">DSM 103164</strain>
    </source>
</reference>
<keyword evidence="2 7" id="KW-0808">Transferase</keyword>
<dbReference type="RefSeq" id="WP_343045792.1">
    <property type="nucleotide sequence ID" value="NZ_JACBZS010000001.1"/>
</dbReference>
<evidence type="ECO:0000256" key="4">
    <source>
        <dbReference type="ARBA" id="ARBA00022777"/>
    </source>
</evidence>
<dbReference type="InterPro" id="IPR013749">
    <property type="entry name" value="PM/HMP-P_kinase-1"/>
</dbReference>
<proteinExistence type="predicted"/>
<dbReference type="AlphaFoldDB" id="A0A7Z0IJE6"/>
<dbReference type="Pfam" id="PF08543">
    <property type="entry name" value="Phos_pyr_kin"/>
    <property type="match status" value="1"/>
</dbReference>
<dbReference type="GO" id="GO:0008478">
    <property type="term" value="F:pyridoxal kinase activity"/>
    <property type="evidence" value="ECO:0007669"/>
    <property type="project" value="UniProtKB-EC"/>
</dbReference>
<dbReference type="Proteomes" id="UP000527616">
    <property type="component" value="Unassembled WGS sequence"/>
</dbReference>
<evidence type="ECO:0000256" key="2">
    <source>
        <dbReference type="ARBA" id="ARBA00022679"/>
    </source>
</evidence>
<keyword evidence="8" id="KW-1185">Reference proteome</keyword>
<dbReference type="EC" id="2.7.1.35" evidence="1"/>
<feature type="domain" description="Pyridoxamine kinase/Phosphomethylpyrimidine kinase" evidence="6">
    <location>
        <begin position="90"/>
        <end position="264"/>
    </location>
</feature>
<dbReference type="Gene3D" id="3.40.1190.20">
    <property type="match status" value="1"/>
</dbReference>
<evidence type="ECO:0000256" key="3">
    <source>
        <dbReference type="ARBA" id="ARBA00022741"/>
    </source>
</evidence>
<comment type="caution">
    <text evidence="7">The sequence shown here is derived from an EMBL/GenBank/DDBJ whole genome shotgun (WGS) entry which is preliminary data.</text>
</comment>
<accession>A0A7Z0IJE6</accession>
<dbReference type="SUPFAM" id="SSF53613">
    <property type="entry name" value="Ribokinase-like"/>
    <property type="match status" value="1"/>
</dbReference>
<evidence type="ECO:0000256" key="1">
    <source>
        <dbReference type="ARBA" id="ARBA00012104"/>
    </source>
</evidence>
<keyword evidence="4 7" id="KW-0418">Kinase</keyword>
<dbReference type="GO" id="GO:0005829">
    <property type="term" value="C:cytosol"/>
    <property type="evidence" value="ECO:0007669"/>
    <property type="project" value="TreeGrafter"/>
</dbReference>
<dbReference type="GO" id="GO:0009443">
    <property type="term" value="P:pyridoxal 5'-phosphate salvage"/>
    <property type="evidence" value="ECO:0007669"/>
    <property type="project" value="InterPro"/>
</dbReference>
<sequence length="293" mass="31025">MTTVLSIQSTVAYGHVGNSAATFPMMRRGVEVWPVITVHFSNHTGYGQWRGPLLTPDDVREVVTGIDERGVLGRVDGVLSGYQGAEAMGAAVLDVVAQVRRRNPAAAYCCDPVMGDVGRGMYVRPGIPEFMRDTVVPAADIVTPNHFELEFLVGRALPTLPDVLAGARELRERGPRVVLVTSVDVPELQAGLQADGLQGEGLSMVAVDGDGAWSVTTPRLDRTFTGSGDLTAATFFTELLGGRSTAEALGTTADVVHAVLRITTEADSAELALVAAQDEIAQPSRTFEVRPAG</sequence>
<evidence type="ECO:0000313" key="8">
    <source>
        <dbReference type="Proteomes" id="UP000527616"/>
    </source>
</evidence>
<dbReference type="PANTHER" id="PTHR10534:SF2">
    <property type="entry name" value="PYRIDOXAL KINASE"/>
    <property type="match status" value="1"/>
</dbReference>
<keyword evidence="3" id="KW-0547">Nucleotide-binding</keyword>